<accession>A0A1Q9D005</accession>
<feature type="signal peptide" evidence="2">
    <location>
        <begin position="1"/>
        <end position="15"/>
    </location>
</feature>
<keyword evidence="4" id="KW-1185">Reference proteome</keyword>
<feature type="chain" id="PRO_5012050914" evidence="2">
    <location>
        <begin position="16"/>
        <end position="511"/>
    </location>
</feature>
<dbReference type="InterPro" id="IPR051057">
    <property type="entry name" value="PI-PLC_domain"/>
</dbReference>
<evidence type="ECO:0000256" key="2">
    <source>
        <dbReference type="SAM" id="SignalP"/>
    </source>
</evidence>
<feature type="compositionally biased region" description="Polar residues" evidence="1">
    <location>
        <begin position="411"/>
        <end position="429"/>
    </location>
</feature>
<reference evidence="3 4" key="1">
    <citation type="submission" date="2016-02" db="EMBL/GenBank/DDBJ databases">
        <title>Genome analysis of coral dinoflagellate symbionts highlights evolutionary adaptations to a symbiotic lifestyle.</title>
        <authorList>
            <person name="Aranda M."/>
            <person name="Li Y."/>
            <person name="Liew Y.J."/>
            <person name="Baumgarten S."/>
            <person name="Simakov O."/>
            <person name="Wilson M."/>
            <person name="Piel J."/>
            <person name="Ashoor H."/>
            <person name="Bougouffa S."/>
            <person name="Bajic V.B."/>
            <person name="Ryu T."/>
            <person name="Ravasi T."/>
            <person name="Bayer T."/>
            <person name="Micklem G."/>
            <person name="Kim H."/>
            <person name="Bhak J."/>
            <person name="Lajeunesse T.C."/>
            <person name="Voolstra C.R."/>
        </authorList>
    </citation>
    <scope>NUCLEOTIDE SEQUENCE [LARGE SCALE GENOMIC DNA]</scope>
    <source>
        <strain evidence="3 4">CCMP2467</strain>
    </source>
</reference>
<dbReference type="EMBL" id="LSRX01000811">
    <property type="protein sequence ID" value="OLP88498.1"/>
    <property type="molecule type" value="Genomic_DNA"/>
</dbReference>
<evidence type="ECO:0000313" key="3">
    <source>
        <dbReference type="EMBL" id="OLP88498.1"/>
    </source>
</evidence>
<dbReference type="PANTHER" id="PTHR13593">
    <property type="match status" value="1"/>
</dbReference>
<keyword evidence="2" id="KW-0732">Signal</keyword>
<gene>
    <name evidence="3" type="primary">plcxd1</name>
    <name evidence="3" type="ORF">AK812_SmicGene30158</name>
</gene>
<proteinExistence type="predicted"/>
<dbReference type="InterPro" id="IPR017946">
    <property type="entry name" value="PLC-like_Pdiesterase_TIM-brl"/>
</dbReference>
<evidence type="ECO:0000256" key="1">
    <source>
        <dbReference type="SAM" id="MobiDB-lite"/>
    </source>
</evidence>
<dbReference type="GO" id="GO:0006629">
    <property type="term" value="P:lipid metabolic process"/>
    <property type="evidence" value="ECO:0007669"/>
    <property type="project" value="InterPro"/>
</dbReference>
<name>A0A1Q9D005_SYMMI</name>
<organism evidence="3 4">
    <name type="scientific">Symbiodinium microadriaticum</name>
    <name type="common">Dinoflagellate</name>
    <name type="synonym">Zooxanthella microadriatica</name>
    <dbReference type="NCBI Taxonomy" id="2951"/>
    <lineage>
        <taxon>Eukaryota</taxon>
        <taxon>Sar</taxon>
        <taxon>Alveolata</taxon>
        <taxon>Dinophyceae</taxon>
        <taxon>Suessiales</taxon>
        <taxon>Symbiodiniaceae</taxon>
        <taxon>Symbiodinium</taxon>
    </lineage>
</organism>
<evidence type="ECO:0000313" key="4">
    <source>
        <dbReference type="Proteomes" id="UP000186817"/>
    </source>
</evidence>
<dbReference type="PANTHER" id="PTHR13593:SF113">
    <property type="entry name" value="SI:DKEY-266F7.9"/>
    <property type="match status" value="1"/>
</dbReference>
<dbReference type="Gene3D" id="3.20.20.190">
    <property type="entry name" value="Phosphatidylinositol (PI) phosphodiesterase"/>
    <property type="match status" value="1"/>
</dbReference>
<dbReference type="Proteomes" id="UP000186817">
    <property type="component" value="Unassembled WGS sequence"/>
</dbReference>
<feature type="region of interest" description="Disordered" evidence="1">
    <location>
        <begin position="411"/>
        <end position="431"/>
    </location>
</feature>
<protein>
    <submittedName>
        <fullName evidence="3">PI-PLC X domain-containing protein 1</fullName>
    </submittedName>
</protein>
<sequence>MVRLVLVVCAARALAEYCPPPSAETWMEEMWPWIKDRQIVGLMLPGSHNSGAVKSMSHRGRCGAIYGKFKSDIKAAVGPFLESLVTDTMLQTYYQPWNVNQHLGIYDQLAKEGVRFFHLKFCNFVNENDKMGPFDLNHLYHSHGGYTSMSLASVFDDILRFLDEHPLEFVVVGLNNFWEIDNAPELAASVARHLNSTNVSLVRSQDWSNSLGDLAEENRRLVIFVPESQTEGILPSEQYLIENWDGDEMGSDDFDRVKRYLIQDATTYAQTPRDKFYAFSAHPTVNRVDTVNANIVAKVESVLGFSRDAHALLVRLKDRSEEISKDQSNNKSAVLDAIKDLIPMVKHGRDMAKSASDYATEMHHMVEESEKTIRWACAQEEDILVHTRKVESMCSVLIDQLGEIPEIEVTQTSERNLPSPARSKNTDTLTPDKVFGQSSDPMLDFQLGWFNNSNYFPSFVEEMMENYSSLVLNSISTDFVELSGSFELTMRLQSFCNTTTTTQTTSTAVST</sequence>
<dbReference type="GO" id="GO:0008081">
    <property type="term" value="F:phosphoric diester hydrolase activity"/>
    <property type="evidence" value="ECO:0007669"/>
    <property type="project" value="InterPro"/>
</dbReference>
<dbReference type="OrthoDB" id="1046782at2759"/>
<comment type="caution">
    <text evidence="3">The sequence shown here is derived from an EMBL/GenBank/DDBJ whole genome shotgun (WGS) entry which is preliminary data.</text>
</comment>
<dbReference type="SUPFAM" id="SSF51695">
    <property type="entry name" value="PLC-like phosphodiesterases"/>
    <property type="match status" value="1"/>
</dbReference>
<dbReference type="AlphaFoldDB" id="A0A1Q9D005"/>